<name>X0UVI7_9ZZZZ</name>
<evidence type="ECO:0000259" key="2">
    <source>
        <dbReference type="PROSITE" id="PS50977"/>
    </source>
</evidence>
<dbReference type="InterPro" id="IPR001647">
    <property type="entry name" value="HTH_TetR"/>
</dbReference>
<keyword evidence="1" id="KW-0238">DNA-binding</keyword>
<reference evidence="3" key="1">
    <citation type="journal article" date="2014" name="Front. Microbiol.">
        <title>High frequency of phylogenetically diverse reductive dehalogenase-homologous genes in deep subseafloor sedimentary metagenomes.</title>
        <authorList>
            <person name="Kawai M."/>
            <person name="Futagami T."/>
            <person name="Toyoda A."/>
            <person name="Takaki Y."/>
            <person name="Nishi S."/>
            <person name="Hori S."/>
            <person name="Arai W."/>
            <person name="Tsubouchi T."/>
            <person name="Morono Y."/>
            <person name="Uchiyama I."/>
            <person name="Ito T."/>
            <person name="Fujiyama A."/>
            <person name="Inagaki F."/>
            <person name="Takami H."/>
        </authorList>
    </citation>
    <scope>NUCLEOTIDE SEQUENCE</scope>
    <source>
        <strain evidence="3">Expedition CK06-06</strain>
    </source>
</reference>
<dbReference type="GO" id="GO:0003677">
    <property type="term" value="F:DNA binding"/>
    <property type="evidence" value="ECO:0007669"/>
    <property type="project" value="UniProtKB-KW"/>
</dbReference>
<gene>
    <name evidence="3" type="ORF">S01H1_21136</name>
</gene>
<sequence>MKKLKDIRKAEIMEQFYKVVNQHGFSGTTLAKVAESIGMNPSLLLHYYKSKEEMIVEFSGFIIQKYEYFYFKPLETMTDPKERFEHLL</sequence>
<dbReference type="PROSITE" id="PS50977">
    <property type="entry name" value="HTH_TETR_2"/>
    <property type="match status" value="1"/>
</dbReference>
<dbReference type="SUPFAM" id="SSF46689">
    <property type="entry name" value="Homeodomain-like"/>
    <property type="match status" value="1"/>
</dbReference>
<protein>
    <recommendedName>
        <fullName evidence="2">HTH tetR-type domain-containing protein</fullName>
    </recommendedName>
</protein>
<feature type="domain" description="HTH tetR-type" evidence="2">
    <location>
        <begin position="6"/>
        <end position="66"/>
    </location>
</feature>
<dbReference type="Pfam" id="PF00440">
    <property type="entry name" value="TetR_N"/>
    <property type="match status" value="1"/>
</dbReference>
<organism evidence="3">
    <name type="scientific">marine sediment metagenome</name>
    <dbReference type="NCBI Taxonomy" id="412755"/>
    <lineage>
        <taxon>unclassified sequences</taxon>
        <taxon>metagenomes</taxon>
        <taxon>ecological metagenomes</taxon>
    </lineage>
</organism>
<proteinExistence type="predicted"/>
<dbReference type="AlphaFoldDB" id="X0UVI7"/>
<feature type="non-terminal residue" evidence="3">
    <location>
        <position position="88"/>
    </location>
</feature>
<dbReference type="Gene3D" id="1.10.357.10">
    <property type="entry name" value="Tetracycline Repressor, domain 2"/>
    <property type="match status" value="1"/>
</dbReference>
<comment type="caution">
    <text evidence="3">The sequence shown here is derived from an EMBL/GenBank/DDBJ whole genome shotgun (WGS) entry which is preliminary data.</text>
</comment>
<accession>X0UVI7</accession>
<evidence type="ECO:0000313" key="3">
    <source>
        <dbReference type="EMBL" id="GAF92445.1"/>
    </source>
</evidence>
<dbReference type="EMBL" id="BARS01011668">
    <property type="protein sequence ID" value="GAF92445.1"/>
    <property type="molecule type" value="Genomic_DNA"/>
</dbReference>
<evidence type="ECO:0000256" key="1">
    <source>
        <dbReference type="ARBA" id="ARBA00023125"/>
    </source>
</evidence>
<dbReference type="InterPro" id="IPR009057">
    <property type="entry name" value="Homeodomain-like_sf"/>
</dbReference>